<dbReference type="AlphaFoldDB" id="A0A9W4NHU2"/>
<evidence type="ECO:0000256" key="1">
    <source>
        <dbReference type="ARBA" id="ARBA00005568"/>
    </source>
</evidence>
<dbReference type="GO" id="GO:0005737">
    <property type="term" value="C:cytoplasm"/>
    <property type="evidence" value="ECO:0007669"/>
    <property type="project" value="TreeGrafter"/>
</dbReference>
<gene>
    <name evidence="6" type="ORF">PSALAMII_LOCUS5701</name>
</gene>
<evidence type="ECO:0000256" key="4">
    <source>
        <dbReference type="SAM" id="MobiDB-lite"/>
    </source>
</evidence>
<dbReference type="GO" id="GO:0046872">
    <property type="term" value="F:metal ion binding"/>
    <property type="evidence" value="ECO:0007669"/>
    <property type="project" value="UniProtKB-KW"/>
</dbReference>
<dbReference type="PANTHER" id="PTHR30502:SF0">
    <property type="entry name" value="PHOSPHOENOLPYRUVATE CARBOXYLASE FAMILY PROTEIN"/>
    <property type="match status" value="1"/>
</dbReference>
<sequence>MPQSHSDRPNGISPLTGDLPQQVSAVSDVTPDVTPNMTTLINVIKPQIEPQRLLCIYSSNLPQHPHSNQSPITMGSIAEPTLSISNPFRTRILNGEITPLLSVKYMTGNEVAMMAKISGIHGLFIDMEHSSLDLHAVSQLILACNYVGVSPVVRSPSKSHWHISRLLDAGAAAVVIPHIESVQEVRDLVHHAKYAPLGARGCTNNLPIFDFQHVPTTKQNEVLNRETMLIPMIETPVAVELAEEILAVEGVDGVLVGSNDLCADLGIHGKYDDSKYLDSVVRIIEAANKVGKPVGIGGIGGRLDILERWFSLGATWSLSGADGAILQNGMKQITKNYDEINRRVQKVQK</sequence>
<feature type="domain" description="HpcH/HpaI aldolase/citrate lyase" evidence="5">
    <location>
        <begin position="105"/>
        <end position="291"/>
    </location>
</feature>
<organism evidence="6 7">
    <name type="scientific">Penicillium salamii</name>
    <dbReference type="NCBI Taxonomy" id="1612424"/>
    <lineage>
        <taxon>Eukaryota</taxon>
        <taxon>Fungi</taxon>
        <taxon>Dikarya</taxon>
        <taxon>Ascomycota</taxon>
        <taxon>Pezizomycotina</taxon>
        <taxon>Eurotiomycetes</taxon>
        <taxon>Eurotiomycetidae</taxon>
        <taxon>Eurotiales</taxon>
        <taxon>Aspergillaceae</taxon>
        <taxon>Penicillium</taxon>
    </lineage>
</organism>
<accession>A0A9W4NHU2</accession>
<dbReference type="Pfam" id="PF03328">
    <property type="entry name" value="HpcH_HpaI"/>
    <property type="match status" value="1"/>
</dbReference>
<evidence type="ECO:0000313" key="6">
    <source>
        <dbReference type="EMBL" id="CAG8380539.1"/>
    </source>
</evidence>
<comment type="caution">
    <text evidence="6">The sequence shown here is derived from an EMBL/GenBank/DDBJ whole genome shotgun (WGS) entry which is preliminary data.</text>
</comment>
<keyword evidence="2" id="KW-0479">Metal-binding</keyword>
<dbReference type="OrthoDB" id="428895at2759"/>
<dbReference type="Proteomes" id="UP001152649">
    <property type="component" value="Unassembled WGS sequence"/>
</dbReference>
<dbReference type="SUPFAM" id="SSF51621">
    <property type="entry name" value="Phosphoenolpyruvate/pyruvate domain"/>
    <property type="match status" value="1"/>
</dbReference>
<dbReference type="Gene3D" id="3.20.20.60">
    <property type="entry name" value="Phosphoenolpyruvate-binding domains"/>
    <property type="match status" value="1"/>
</dbReference>
<dbReference type="InterPro" id="IPR005000">
    <property type="entry name" value="Aldolase/citrate-lyase_domain"/>
</dbReference>
<feature type="region of interest" description="Disordered" evidence="4">
    <location>
        <begin position="1"/>
        <end position="20"/>
    </location>
</feature>
<proteinExistence type="inferred from homology"/>
<keyword evidence="7" id="KW-1185">Reference proteome</keyword>
<dbReference type="GO" id="GO:0016832">
    <property type="term" value="F:aldehyde-lyase activity"/>
    <property type="evidence" value="ECO:0007669"/>
    <property type="project" value="TreeGrafter"/>
</dbReference>
<comment type="similarity">
    <text evidence="1">Belongs to the HpcH/HpaI aldolase family.</text>
</comment>
<dbReference type="InterPro" id="IPR015813">
    <property type="entry name" value="Pyrv/PenolPyrv_kinase-like_dom"/>
</dbReference>
<protein>
    <recommendedName>
        <fullName evidence="5">HpcH/HpaI aldolase/citrate lyase domain-containing protein</fullName>
    </recommendedName>
</protein>
<reference evidence="6" key="1">
    <citation type="submission" date="2021-07" db="EMBL/GenBank/DDBJ databases">
        <authorList>
            <person name="Branca A.L. A."/>
        </authorList>
    </citation>
    <scope>NUCLEOTIDE SEQUENCE</scope>
</reference>
<evidence type="ECO:0000313" key="7">
    <source>
        <dbReference type="Proteomes" id="UP001152649"/>
    </source>
</evidence>
<evidence type="ECO:0000259" key="5">
    <source>
        <dbReference type="Pfam" id="PF03328"/>
    </source>
</evidence>
<name>A0A9W4NHU2_9EURO</name>
<evidence type="ECO:0000256" key="3">
    <source>
        <dbReference type="ARBA" id="ARBA00023239"/>
    </source>
</evidence>
<dbReference type="PANTHER" id="PTHR30502">
    <property type="entry name" value="2-KETO-3-DEOXY-L-RHAMNONATE ALDOLASE"/>
    <property type="match status" value="1"/>
</dbReference>
<evidence type="ECO:0000256" key="2">
    <source>
        <dbReference type="ARBA" id="ARBA00022723"/>
    </source>
</evidence>
<dbReference type="EMBL" id="CAJVPG010000233">
    <property type="protein sequence ID" value="CAG8380539.1"/>
    <property type="molecule type" value="Genomic_DNA"/>
</dbReference>
<dbReference type="InterPro" id="IPR050251">
    <property type="entry name" value="HpcH-HpaI_aldolase"/>
</dbReference>
<keyword evidence="3" id="KW-0456">Lyase</keyword>
<dbReference type="InterPro" id="IPR040442">
    <property type="entry name" value="Pyrv_kinase-like_dom_sf"/>
</dbReference>